<keyword evidence="3" id="KW-0812">Transmembrane</keyword>
<dbReference type="AlphaFoldDB" id="A0A3D8VIJ1"/>
<evidence type="ECO:0000256" key="2">
    <source>
        <dbReference type="SAM" id="Coils"/>
    </source>
</evidence>
<dbReference type="EMBL" id="QTJR01000002">
    <property type="protein sequence ID" value="RDY68648.1"/>
    <property type="molecule type" value="Genomic_DNA"/>
</dbReference>
<evidence type="ECO:0000256" key="1">
    <source>
        <dbReference type="ARBA" id="ARBA00009477"/>
    </source>
</evidence>
<accession>A0A3D8VIJ1</accession>
<dbReference type="Gene3D" id="2.40.50.100">
    <property type="match status" value="1"/>
</dbReference>
<dbReference type="PANTHER" id="PTHR30386:SF24">
    <property type="entry name" value="MULTIDRUG RESISTANCE EFFLUX PUMP"/>
    <property type="match status" value="1"/>
</dbReference>
<dbReference type="InterPro" id="IPR058634">
    <property type="entry name" value="AaeA-lik-b-barrel"/>
</dbReference>
<reference evidence="6 7" key="1">
    <citation type="submission" date="2018-08" db="EMBL/GenBank/DDBJ databases">
        <title>Lysobacter soli KCTC 22011, whole genome shotgun sequence.</title>
        <authorList>
            <person name="Zhang X."/>
            <person name="Feng G."/>
            <person name="Zhu H."/>
        </authorList>
    </citation>
    <scope>NUCLEOTIDE SEQUENCE [LARGE SCALE GENOMIC DNA]</scope>
    <source>
        <strain evidence="6 7">KCTC 22011</strain>
    </source>
</reference>
<name>A0A3D8VIJ1_9GAMM</name>
<feature type="domain" description="Multidrug resistance protein MdtA-like barrel-sandwich hybrid" evidence="4">
    <location>
        <begin position="68"/>
        <end position="257"/>
    </location>
</feature>
<dbReference type="RefSeq" id="WP_115841161.1">
    <property type="nucleotide sequence ID" value="NZ_CP091317.1"/>
</dbReference>
<feature type="domain" description="p-hydroxybenzoic acid efflux pump subunit AaeA-like beta-barrel" evidence="5">
    <location>
        <begin position="266"/>
        <end position="357"/>
    </location>
</feature>
<dbReference type="Pfam" id="PF25963">
    <property type="entry name" value="Beta-barrel_AAEA"/>
    <property type="match status" value="1"/>
</dbReference>
<dbReference type="Gene3D" id="2.40.30.170">
    <property type="match status" value="1"/>
</dbReference>
<evidence type="ECO:0000313" key="6">
    <source>
        <dbReference type="EMBL" id="RDY68648.1"/>
    </source>
</evidence>
<organism evidence="6 7">
    <name type="scientific">Lysobacter soli</name>
    <dbReference type="NCBI Taxonomy" id="453783"/>
    <lineage>
        <taxon>Bacteria</taxon>
        <taxon>Pseudomonadati</taxon>
        <taxon>Pseudomonadota</taxon>
        <taxon>Gammaproteobacteria</taxon>
        <taxon>Lysobacterales</taxon>
        <taxon>Lysobacteraceae</taxon>
        <taxon>Lysobacter</taxon>
    </lineage>
</organism>
<dbReference type="InterPro" id="IPR058625">
    <property type="entry name" value="MdtA-like_BSH"/>
</dbReference>
<dbReference type="InterPro" id="IPR050739">
    <property type="entry name" value="MFP"/>
</dbReference>
<keyword evidence="3" id="KW-1133">Transmembrane helix</keyword>
<evidence type="ECO:0000256" key="3">
    <source>
        <dbReference type="SAM" id="Phobius"/>
    </source>
</evidence>
<evidence type="ECO:0000259" key="5">
    <source>
        <dbReference type="Pfam" id="PF25963"/>
    </source>
</evidence>
<evidence type="ECO:0000259" key="4">
    <source>
        <dbReference type="Pfam" id="PF25917"/>
    </source>
</evidence>
<sequence length="368" mass="39516">MNSPAPIDPAASAQTAARKRRRRWQMAAFAGVALAGVLIVLYAWRLPPFRSAIQTTENAAVHGQVTIIAPQLAGYVTKVAVQDFEHVKQGQLLVQIDDRIYRQRLEQAQAKLQSEQAALANATQQQASAAAGIAQSEAAVRNAQALQKKAQADLARIEPLARQRLLSQADRDQAQAASTQALAGVSEAQAALEIARQNARSVTVNTGVLEAAVASAQAAIRLAEIDLENTRILAPRDGQLGQVAVRVGAYVNVGTQLMGLVPERMWVVANMKETQMEFVRIGQPATFTVDALGGARLRGRVEEISPATGSEFAVLPADNATGNFVKIAQRIPVKIAIDADQPLKARLHPGMSVEVRIDTSDARRDARR</sequence>
<dbReference type="Pfam" id="PF25917">
    <property type="entry name" value="BSH_RND"/>
    <property type="match status" value="1"/>
</dbReference>
<dbReference type="Proteomes" id="UP000256829">
    <property type="component" value="Unassembled WGS sequence"/>
</dbReference>
<comment type="similarity">
    <text evidence="1">Belongs to the membrane fusion protein (MFP) (TC 8.A.1) family.</text>
</comment>
<proteinExistence type="inferred from homology"/>
<evidence type="ECO:0000313" key="7">
    <source>
        <dbReference type="Proteomes" id="UP000256829"/>
    </source>
</evidence>
<keyword evidence="2" id="KW-0175">Coiled coil</keyword>
<dbReference type="SUPFAM" id="SSF111369">
    <property type="entry name" value="HlyD-like secretion proteins"/>
    <property type="match status" value="2"/>
</dbReference>
<feature type="coiled-coil region" evidence="2">
    <location>
        <begin position="102"/>
        <end position="153"/>
    </location>
</feature>
<keyword evidence="3" id="KW-0472">Membrane</keyword>
<protein>
    <submittedName>
        <fullName evidence="6">HlyD family secretion protein</fullName>
    </submittedName>
</protein>
<comment type="caution">
    <text evidence="6">The sequence shown here is derived from an EMBL/GenBank/DDBJ whole genome shotgun (WGS) entry which is preliminary data.</text>
</comment>
<dbReference type="PANTHER" id="PTHR30386">
    <property type="entry name" value="MEMBRANE FUSION SUBUNIT OF EMRAB-TOLC MULTIDRUG EFFLUX PUMP"/>
    <property type="match status" value="1"/>
</dbReference>
<gene>
    <name evidence="6" type="ORF">DX912_03860</name>
</gene>
<dbReference type="Gene3D" id="1.10.287.470">
    <property type="entry name" value="Helix hairpin bin"/>
    <property type="match status" value="2"/>
</dbReference>
<dbReference type="PRINTS" id="PR01490">
    <property type="entry name" value="RTXTOXIND"/>
</dbReference>
<feature type="transmembrane region" description="Helical" evidence="3">
    <location>
        <begin position="26"/>
        <end position="44"/>
    </location>
</feature>
<keyword evidence="7" id="KW-1185">Reference proteome</keyword>